<feature type="compositionally biased region" description="Basic and acidic residues" evidence="2">
    <location>
        <begin position="31"/>
        <end position="50"/>
    </location>
</feature>
<feature type="compositionally biased region" description="Basic and acidic residues" evidence="2">
    <location>
        <begin position="825"/>
        <end position="856"/>
    </location>
</feature>
<feature type="compositionally biased region" description="Basic and acidic residues" evidence="2">
    <location>
        <begin position="1011"/>
        <end position="1022"/>
    </location>
</feature>
<dbReference type="EMBL" id="LN714486">
    <property type="protein sequence ID" value="CEL70003.1"/>
    <property type="molecule type" value="Genomic_DNA"/>
</dbReference>
<dbReference type="GO" id="GO:0005789">
    <property type="term" value="C:endoplasmic reticulum membrane"/>
    <property type="evidence" value="ECO:0007669"/>
    <property type="project" value="TreeGrafter"/>
</dbReference>
<evidence type="ECO:0000256" key="1">
    <source>
        <dbReference type="ARBA" id="ARBA00038101"/>
    </source>
</evidence>
<name>A0A0F7UJ64_NEOCL</name>
<dbReference type="Pfam" id="PF08238">
    <property type="entry name" value="Sel1"/>
    <property type="match status" value="6"/>
</dbReference>
<feature type="region of interest" description="Disordered" evidence="2">
    <location>
        <begin position="729"/>
        <end position="758"/>
    </location>
</feature>
<evidence type="ECO:0000256" key="3">
    <source>
        <dbReference type="SAM" id="SignalP"/>
    </source>
</evidence>
<evidence type="ECO:0000256" key="2">
    <source>
        <dbReference type="SAM" id="MobiDB-lite"/>
    </source>
</evidence>
<dbReference type="PANTHER" id="PTHR11102">
    <property type="entry name" value="SEL-1-LIKE PROTEIN"/>
    <property type="match status" value="1"/>
</dbReference>
<gene>
    <name evidence="4" type="ORF">BN1204_056970</name>
</gene>
<protein>
    <submittedName>
        <fullName evidence="4">Sel1 repeat-containing protein</fullName>
    </submittedName>
</protein>
<feature type="region of interest" description="Disordered" evidence="2">
    <location>
        <begin position="804"/>
        <end position="863"/>
    </location>
</feature>
<dbReference type="InterPro" id="IPR006597">
    <property type="entry name" value="Sel1-like"/>
</dbReference>
<feature type="signal peptide" evidence="3">
    <location>
        <begin position="1"/>
        <end position="31"/>
    </location>
</feature>
<feature type="compositionally biased region" description="Basic and acidic residues" evidence="2">
    <location>
        <begin position="699"/>
        <end position="710"/>
    </location>
</feature>
<dbReference type="SMART" id="SM00671">
    <property type="entry name" value="SEL1"/>
    <property type="match status" value="6"/>
</dbReference>
<comment type="similarity">
    <text evidence="1">Belongs to the sel-1 family.</text>
</comment>
<dbReference type="AlphaFoldDB" id="A0A0F7UJ64"/>
<feature type="region of interest" description="Disordered" evidence="2">
    <location>
        <begin position="1008"/>
        <end position="1033"/>
    </location>
</feature>
<sequence>MKKRAVCGRRQFTAFSLSLLLLLSATQAGEALRRRETESAREDRQREDGGRLTPQEAGEALERLLPTLQAREQEAFLNVSPERMQMLQAAVERKYGENGQAVDLHKATQLLRQLTSDGRQDAATAQALYELGDLQIRGKNPPTLPDPGRRYPGVLGRVTRDLHSAVRDFRAAALLGYGPALHALGVAYAVGLGPFEPNEAEAARLHYLASLTDYIPAVLATGFRFLHGDGVAADCETALRYYKFAAERAVQLLAPPPPEGEDSGGFVPPPPLGEGDRLTDQTIAQWRELQTVHTQQKEILQYWEQQAKDGNPMAQYELAKLREQQPPPSGSTDPGDINAEAERLRQVADLYKASGEQGLAPALRDLGLLYLQGHGVERNFPKAVECFKRAADLGDPESQNYLGYLYYFGASAPAPSEPARTAPRFASDPVQLKSDDPSSPLAVLSASPRGRQPETRSPSGSHPPSSSPPADDMFVIPRNESLALHYFTQAALKEYPEALFFLGEIEVQAYTAQEGTEEGRGRARDGKAGRRERDNADMHAADGEKRQREGTARRGRRTARAPQDDEARLAKALRLYQRAADGGYILAAWREGQLLEAGKGTPRSCEDAALAYKLVAEAGPWVDDIRRGIAQYVAGDLEGALLTYAFAAEEGYEVAQSNAAFLYSRFRPSWVSSPSLAPAKSPKRAPGPSSTRDGTAYPIERDEVGDSAGEKKRSFWRAFADLWGGDERATSREARTREEAQRNAETEAKTVDRRTTKQRLFQNPLQMEEPNTNEAYGPDTDSEGFAKAVPVNQEEGECVWGLRYQGKGEDGGQQQETNRSRRASGGREEGKERDQSAFVNSDDRRGSAWTEEIDHAESEEDSVPPRLPQIYRMWNRAALQGNPAALQEIAKFHINGSPDGVIVSSPELSVEVLKISLAHGDVKSLPVLASLYESGTSITPPLYGRAIDLLKFYAEAEQAHAAAGPQQALRSGVGTPWQGWREALQRRFRRWGLAARIGRLRVKEKFKRRAASGEKRPGKDGVSRAWWGKKYRD</sequence>
<organism evidence="4">
    <name type="scientific">Neospora caninum (strain Liverpool)</name>
    <dbReference type="NCBI Taxonomy" id="572307"/>
    <lineage>
        <taxon>Eukaryota</taxon>
        <taxon>Sar</taxon>
        <taxon>Alveolata</taxon>
        <taxon>Apicomplexa</taxon>
        <taxon>Conoidasida</taxon>
        <taxon>Coccidia</taxon>
        <taxon>Eucoccidiorida</taxon>
        <taxon>Eimeriorina</taxon>
        <taxon>Sarcocystidae</taxon>
        <taxon>Neospora</taxon>
    </lineage>
</organism>
<feature type="region of interest" description="Disordered" evidence="2">
    <location>
        <begin position="428"/>
        <end position="474"/>
    </location>
</feature>
<feature type="region of interest" description="Disordered" evidence="2">
    <location>
        <begin position="31"/>
        <end position="57"/>
    </location>
</feature>
<accession>A0A0F7UJ64</accession>
<feature type="compositionally biased region" description="Low complexity" evidence="2">
    <location>
        <begin position="673"/>
        <end position="686"/>
    </location>
</feature>
<dbReference type="SUPFAM" id="SSF81901">
    <property type="entry name" value="HCP-like"/>
    <property type="match status" value="3"/>
</dbReference>
<evidence type="ECO:0000313" key="4">
    <source>
        <dbReference type="EMBL" id="CEL70003.1"/>
    </source>
</evidence>
<dbReference type="Gene3D" id="1.25.40.10">
    <property type="entry name" value="Tetratricopeptide repeat domain"/>
    <property type="match status" value="3"/>
</dbReference>
<feature type="chain" id="PRO_5002523451" evidence="3">
    <location>
        <begin position="32"/>
        <end position="1033"/>
    </location>
</feature>
<feature type="region of interest" description="Disordered" evidence="2">
    <location>
        <begin position="512"/>
        <end position="564"/>
    </location>
</feature>
<feature type="compositionally biased region" description="Basic and acidic residues" evidence="2">
    <location>
        <begin position="517"/>
        <end position="552"/>
    </location>
</feature>
<dbReference type="InterPro" id="IPR011990">
    <property type="entry name" value="TPR-like_helical_dom_sf"/>
</dbReference>
<proteinExistence type="inferred from homology"/>
<keyword evidence="3" id="KW-0732">Signal</keyword>
<dbReference type="InterPro" id="IPR050767">
    <property type="entry name" value="Sel1_AlgK"/>
</dbReference>
<dbReference type="PANTHER" id="PTHR11102:SF147">
    <property type="entry name" value="SEL1L ADAPTOR SUBUNIT OF ERAD E3 UBIQUITIN LIGASE"/>
    <property type="match status" value="1"/>
</dbReference>
<feature type="region of interest" description="Disordered" evidence="2">
    <location>
        <begin position="673"/>
        <end position="710"/>
    </location>
</feature>
<feature type="compositionally biased region" description="Low complexity" evidence="2">
    <location>
        <begin position="437"/>
        <end position="448"/>
    </location>
</feature>
<dbReference type="GO" id="GO:0036503">
    <property type="term" value="P:ERAD pathway"/>
    <property type="evidence" value="ECO:0007669"/>
    <property type="project" value="TreeGrafter"/>
</dbReference>
<feature type="compositionally biased region" description="Basic and acidic residues" evidence="2">
    <location>
        <begin position="729"/>
        <end position="755"/>
    </location>
</feature>
<reference evidence="4" key="1">
    <citation type="journal article" date="2015" name="PLoS ONE">
        <title>Comprehensive Evaluation of Toxoplasma gondii VEG and Neospora caninum LIV Genomes with Tachyzoite Stage Transcriptome and Proteome Defines Novel Transcript Features.</title>
        <authorList>
            <person name="Ramaprasad A."/>
            <person name="Mourier T."/>
            <person name="Naeem R."/>
            <person name="Malas T.B."/>
            <person name="Moussa E."/>
            <person name="Panigrahi A."/>
            <person name="Vermont S.J."/>
            <person name="Otto T.D."/>
            <person name="Wastling J."/>
            <person name="Pain A."/>
        </authorList>
    </citation>
    <scope>NUCLEOTIDE SEQUENCE</scope>
    <source>
        <strain evidence="4">Liverpool</strain>
    </source>
</reference>